<dbReference type="Pfam" id="PF13426">
    <property type="entry name" value="PAS_9"/>
    <property type="match status" value="2"/>
</dbReference>
<dbReference type="InterPro" id="IPR000014">
    <property type="entry name" value="PAS"/>
</dbReference>
<dbReference type="Gene3D" id="3.40.50.300">
    <property type="entry name" value="P-loop containing nucleotide triphosphate hydrolases"/>
    <property type="match status" value="1"/>
</dbReference>
<dbReference type="InterPro" id="IPR058031">
    <property type="entry name" value="AAA_lid_NorR"/>
</dbReference>
<dbReference type="InterPro" id="IPR035965">
    <property type="entry name" value="PAS-like_dom_sf"/>
</dbReference>
<evidence type="ECO:0000256" key="3">
    <source>
        <dbReference type="ARBA" id="ARBA00023015"/>
    </source>
</evidence>
<dbReference type="PROSITE" id="PS00675">
    <property type="entry name" value="SIGMA54_INTERACT_1"/>
    <property type="match status" value="1"/>
</dbReference>
<evidence type="ECO:0000256" key="2">
    <source>
        <dbReference type="ARBA" id="ARBA00022840"/>
    </source>
</evidence>
<dbReference type="PROSITE" id="PS50045">
    <property type="entry name" value="SIGMA54_INTERACT_4"/>
    <property type="match status" value="1"/>
</dbReference>
<dbReference type="CDD" id="cd00009">
    <property type="entry name" value="AAA"/>
    <property type="match status" value="1"/>
</dbReference>
<dbReference type="InterPro" id="IPR025944">
    <property type="entry name" value="Sigma_54_int_dom_CS"/>
</dbReference>
<evidence type="ECO:0000259" key="6">
    <source>
        <dbReference type="PROSITE" id="PS50045"/>
    </source>
</evidence>
<dbReference type="GO" id="GO:0005524">
    <property type="term" value="F:ATP binding"/>
    <property type="evidence" value="ECO:0007669"/>
    <property type="project" value="UniProtKB-KW"/>
</dbReference>
<dbReference type="GO" id="GO:0043565">
    <property type="term" value="F:sequence-specific DNA binding"/>
    <property type="evidence" value="ECO:0007669"/>
    <property type="project" value="InterPro"/>
</dbReference>
<feature type="domain" description="PAS" evidence="7">
    <location>
        <begin position="332"/>
        <end position="408"/>
    </location>
</feature>
<feature type="domain" description="PAS" evidence="7">
    <location>
        <begin position="181"/>
        <end position="240"/>
    </location>
</feature>
<dbReference type="InterPro" id="IPR000700">
    <property type="entry name" value="PAS-assoc_C"/>
</dbReference>
<dbReference type="CDD" id="cd00130">
    <property type="entry name" value="PAS"/>
    <property type="match status" value="3"/>
</dbReference>
<keyword evidence="4" id="KW-0238">DNA-binding</keyword>
<feature type="domain" description="Sigma-54 factor interaction" evidence="6">
    <location>
        <begin position="481"/>
        <end position="708"/>
    </location>
</feature>
<dbReference type="PROSITE" id="PS00676">
    <property type="entry name" value="SIGMA54_INTERACT_2"/>
    <property type="match status" value="1"/>
</dbReference>
<dbReference type="PANTHER" id="PTHR32071:SF57">
    <property type="entry name" value="C4-DICARBOXYLATE TRANSPORT TRANSCRIPTIONAL REGULATORY PROTEIN DCTD"/>
    <property type="match status" value="1"/>
</dbReference>
<keyword evidence="2" id="KW-0067">ATP-binding</keyword>
<dbReference type="InterPro" id="IPR009057">
    <property type="entry name" value="Homeodomain-like_sf"/>
</dbReference>
<dbReference type="Pfam" id="PF08447">
    <property type="entry name" value="PAS_3"/>
    <property type="match status" value="1"/>
</dbReference>
<dbReference type="InterPro" id="IPR002078">
    <property type="entry name" value="Sigma_54_int"/>
</dbReference>
<dbReference type="InterPro" id="IPR025662">
    <property type="entry name" value="Sigma_54_int_dom_ATP-bd_1"/>
</dbReference>
<dbReference type="Proteomes" id="UP000199073">
    <property type="component" value="Unassembled WGS sequence"/>
</dbReference>
<accession>A0A1H0SKX9</accession>
<dbReference type="PRINTS" id="PR01590">
    <property type="entry name" value="HTHFIS"/>
</dbReference>
<dbReference type="SUPFAM" id="SSF52540">
    <property type="entry name" value="P-loop containing nucleoside triphosphate hydrolases"/>
    <property type="match status" value="1"/>
</dbReference>
<evidence type="ECO:0000313" key="9">
    <source>
        <dbReference type="EMBL" id="SDP42403.1"/>
    </source>
</evidence>
<dbReference type="InterPro" id="IPR003593">
    <property type="entry name" value="AAA+_ATPase"/>
</dbReference>
<evidence type="ECO:0000256" key="1">
    <source>
        <dbReference type="ARBA" id="ARBA00022741"/>
    </source>
</evidence>
<keyword evidence="1" id="KW-0547">Nucleotide-binding</keyword>
<organism evidence="9 10">
    <name type="scientific">Desulforhopalus singaporensis</name>
    <dbReference type="NCBI Taxonomy" id="91360"/>
    <lineage>
        <taxon>Bacteria</taxon>
        <taxon>Pseudomonadati</taxon>
        <taxon>Thermodesulfobacteriota</taxon>
        <taxon>Desulfobulbia</taxon>
        <taxon>Desulfobulbales</taxon>
        <taxon>Desulfocapsaceae</taxon>
        <taxon>Desulforhopalus</taxon>
    </lineage>
</organism>
<name>A0A1H0SKX9_9BACT</name>
<keyword evidence="10" id="KW-1185">Reference proteome</keyword>
<dbReference type="InterPro" id="IPR002197">
    <property type="entry name" value="HTH_Fis"/>
</dbReference>
<dbReference type="PANTHER" id="PTHR32071">
    <property type="entry name" value="TRANSCRIPTIONAL REGULATORY PROTEIN"/>
    <property type="match status" value="1"/>
</dbReference>
<dbReference type="SMART" id="SM00091">
    <property type="entry name" value="PAS"/>
    <property type="match status" value="3"/>
</dbReference>
<keyword evidence="5" id="KW-0804">Transcription</keyword>
<dbReference type="Gene3D" id="3.30.450.20">
    <property type="entry name" value="PAS domain"/>
    <property type="match status" value="3"/>
</dbReference>
<feature type="domain" description="PAC" evidence="8">
    <location>
        <begin position="280"/>
        <end position="331"/>
    </location>
</feature>
<dbReference type="PROSITE" id="PS50112">
    <property type="entry name" value="PAS"/>
    <property type="match status" value="3"/>
</dbReference>
<protein>
    <submittedName>
        <fullName evidence="9">PAS domain S-box-containing protein</fullName>
    </submittedName>
</protein>
<dbReference type="Pfam" id="PF02954">
    <property type="entry name" value="HTH_8"/>
    <property type="match status" value="1"/>
</dbReference>
<dbReference type="SUPFAM" id="SSF55785">
    <property type="entry name" value="PYP-like sensor domain (PAS domain)"/>
    <property type="match status" value="3"/>
</dbReference>
<evidence type="ECO:0000256" key="5">
    <source>
        <dbReference type="ARBA" id="ARBA00023163"/>
    </source>
</evidence>
<sequence>MTKTQLSSELGIWQDEGKAKTVEIQRLTSALQESEDRYSRMLDNLKEEFLFYRHDVNGRFTYISPSYINILGFGPEEYIGLAASDLWSPHPMNKAAERATRLSCQGVRQPPYEMEIYHKSGALLRFITIETPIFDENGRVIAVEGTARDITEKRKIEDQLDKYRVMLEDLVQQRTLELEVSQKQQEDIIEFLPYPIFVVDRGGRIIAWNRAMVTMTGIEKTAVIGQNYQLWLGKFYDPSDPILVRMILDGWYDPEAVSAQKRQRLLQEHNIRIENNKVMAERKVDSLQGKDGGYIWITAGPILDRDDKIIGAIEAIRDVTEIKKAEKRIVQSERRLHTLMNNLPGMAYRISRSENAWKVDFVSNGCLQIFGRDASYFIGKKLDELMHLIHPDDLPKMQKQAGIAVENGIPFQCEYRILSGSTETKWVFDKAEILVNTEHDGSVVEGFMADFTMFKNLEKKLRSENLLLRSTIRDRYKFKNIIGNCQAMQDVFELIVKAATTDDNVFVFGESGTGKELVAHAIHEASERKEKNFVAVNCAAIPESLIESEFFGTAKGAYTGANADKQGYLEVADGGTLFLDEIGDISPNLQVKLLRAIDGGGFSPIGSRRLVRPNLRIIAASNKDLQKMVGAGNIRQDFFFRIHVVPIHLPPLRERGDDIYMLINHFLKKYGSSETIVSLSRDELETLKKYHWPGNVRELQNVLRRFITMKNLHFMELPGLQEKTEPQPEPVEPLLKVKDQNLRDTMLQVEKKVIRQALDQTRWNKSKAAKLLGVSRKTLFRKMKACGLQ</sequence>
<evidence type="ECO:0000256" key="4">
    <source>
        <dbReference type="ARBA" id="ARBA00023125"/>
    </source>
</evidence>
<dbReference type="EMBL" id="FNJI01000019">
    <property type="protein sequence ID" value="SDP42403.1"/>
    <property type="molecule type" value="Genomic_DNA"/>
</dbReference>
<dbReference type="Pfam" id="PF25601">
    <property type="entry name" value="AAA_lid_14"/>
    <property type="match status" value="1"/>
</dbReference>
<evidence type="ECO:0000259" key="8">
    <source>
        <dbReference type="PROSITE" id="PS50113"/>
    </source>
</evidence>
<dbReference type="AlphaFoldDB" id="A0A1H0SKX9"/>
<dbReference type="STRING" id="91360.SAMN05660330_02734"/>
<dbReference type="SUPFAM" id="SSF46689">
    <property type="entry name" value="Homeodomain-like"/>
    <property type="match status" value="1"/>
</dbReference>
<dbReference type="InterPro" id="IPR013655">
    <property type="entry name" value="PAS_fold_3"/>
</dbReference>
<dbReference type="FunFam" id="3.40.50.300:FF:000006">
    <property type="entry name" value="DNA-binding transcriptional regulator NtrC"/>
    <property type="match status" value="1"/>
</dbReference>
<evidence type="ECO:0000259" key="7">
    <source>
        <dbReference type="PROSITE" id="PS50112"/>
    </source>
</evidence>
<reference evidence="9 10" key="1">
    <citation type="submission" date="2016-10" db="EMBL/GenBank/DDBJ databases">
        <authorList>
            <person name="de Groot N.N."/>
        </authorList>
    </citation>
    <scope>NUCLEOTIDE SEQUENCE [LARGE SCALE GENOMIC DNA]</scope>
    <source>
        <strain evidence="9 10">DSM 12130</strain>
    </source>
</reference>
<dbReference type="Gene3D" id="1.10.8.60">
    <property type="match status" value="1"/>
</dbReference>
<evidence type="ECO:0000313" key="10">
    <source>
        <dbReference type="Proteomes" id="UP000199073"/>
    </source>
</evidence>
<dbReference type="Gene3D" id="1.10.10.60">
    <property type="entry name" value="Homeodomain-like"/>
    <property type="match status" value="1"/>
</dbReference>
<dbReference type="PROSITE" id="PS50113">
    <property type="entry name" value="PAC"/>
    <property type="match status" value="2"/>
</dbReference>
<gene>
    <name evidence="9" type="ORF">SAMN05660330_02734</name>
</gene>
<dbReference type="NCBIfam" id="TIGR00229">
    <property type="entry name" value="sensory_box"/>
    <property type="match status" value="2"/>
</dbReference>
<dbReference type="SMART" id="SM00382">
    <property type="entry name" value="AAA"/>
    <property type="match status" value="1"/>
</dbReference>
<proteinExistence type="predicted"/>
<feature type="domain" description="PAC" evidence="8">
    <location>
        <begin position="110"/>
        <end position="162"/>
    </location>
</feature>
<feature type="domain" description="PAS" evidence="7">
    <location>
        <begin position="34"/>
        <end position="80"/>
    </location>
</feature>
<dbReference type="Pfam" id="PF00158">
    <property type="entry name" value="Sigma54_activat"/>
    <property type="match status" value="1"/>
</dbReference>
<dbReference type="InterPro" id="IPR027417">
    <property type="entry name" value="P-loop_NTPase"/>
</dbReference>
<keyword evidence="3" id="KW-0805">Transcription regulation</keyword>
<dbReference type="GO" id="GO:0006355">
    <property type="term" value="P:regulation of DNA-templated transcription"/>
    <property type="evidence" value="ECO:0007669"/>
    <property type="project" value="InterPro"/>
</dbReference>
<dbReference type="InterPro" id="IPR025943">
    <property type="entry name" value="Sigma_54_int_dom_ATP-bd_2"/>
</dbReference>
<dbReference type="PROSITE" id="PS00688">
    <property type="entry name" value="SIGMA54_INTERACT_3"/>
    <property type="match status" value="1"/>
</dbReference>
<dbReference type="SMART" id="SM00086">
    <property type="entry name" value="PAC"/>
    <property type="match status" value="2"/>
</dbReference>
<dbReference type="InterPro" id="IPR001610">
    <property type="entry name" value="PAC"/>
</dbReference>